<protein>
    <submittedName>
        <fullName evidence="2">Uncharacterized protein</fullName>
    </submittedName>
</protein>
<comment type="caution">
    <text evidence="2">The sequence shown here is derived from an EMBL/GenBank/DDBJ whole genome shotgun (WGS) entry which is preliminary data.</text>
</comment>
<dbReference type="AlphaFoldDB" id="A0A3M0IZF4"/>
<feature type="compositionally biased region" description="Pro residues" evidence="1">
    <location>
        <begin position="43"/>
        <end position="61"/>
    </location>
</feature>
<evidence type="ECO:0000256" key="1">
    <source>
        <dbReference type="SAM" id="MobiDB-lite"/>
    </source>
</evidence>
<keyword evidence="3" id="KW-1185">Reference proteome</keyword>
<feature type="compositionally biased region" description="Low complexity" evidence="1">
    <location>
        <begin position="22"/>
        <end position="35"/>
    </location>
</feature>
<organism evidence="2 3">
    <name type="scientific">Streptomyces shenzhenensis</name>
    <dbReference type="NCBI Taxonomy" id="943815"/>
    <lineage>
        <taxon>Bacteria</taxon>
        <taxon>Bacillati</taxon>
        <taxon>Actinomycetota</taxon>
        <taxon>Actinomycetes</taxon>
        <taxon>Kitasatosporales</taxon>
        <taxon>Streptomycetaceae</taxon>
        <taxon>Streptomyces</taxon>
    </lineage>
</organism>
<proteinExistence type="predicted"/>
<dbReference type="EMBL" id="PENI01000001">
    <property type="protein sequence ID" value="RMB87746.1"/>
    <property type="molecule type" value="Genomic_DNA"/>
</dbReference>
<sequence length="250" mass="25371">MAVVASAVLAGCAVPGAGGRPSAGPSPSAPPTASATDRVATAPPEPTPSGTPTRTGPPEPAPTAVTSRPAPPPAPSPSRPTAAPTTELPDLSDTAPPSAAARPGGTPAEPSSKPSPDAGTHDRRSRDGSTTLRIGSWSAKVVRGGQDVVDSCRDAVQWTGPDLGTEDGYGLRTAVVVGHDYCGFSRFATLPVDTTVTATTPRGTFTYRVYANYVSPGRGTPAHGLYWGDLTLQSCVGENTGFSYLVRVQP</sequence>
<dbReference type="Proteomes" id="UP000270471">
    <property type="component" value="Unassembled WGS sequence"/>
</dbReference>
<accession>A0A3M0IZF4</accession>
<evidence type="ECO:0000313" key="3">
    <source>
        <dbReference type="Proteomes" id="UP000270471"/>
    </source>
</evidence>
<name>A0A3M0IZF4_9ACTN</name>
<evidence type="ECO:0000313" key="2">
    <source>
        <dbReference type="EMBL" id="RMB87746.1"/>
    </source>
</evidence>
<feature type="compositionally biased region" description="Pro residues" evidence="1">
    <location>
        <begin position="69"/>
        <end position="78"/>
    </location>
</feature>
<feature type="region of interest" description="Disordered" evidence="1">
    <location>
        <begin position="13"/>
        <end position="133"/>
    </location>
</feature>
<reference evidence="2 3" key="1">
    <citation type="submission" date="2017-11" db="EMBL/GenBank/DDBJ databases">
        <title>Draft genome of actinobacteria isolated from guarana (Paullinia cupana (Mart.) Ducke.</title>
        <authorList>
            <person name="Siqueira K.A."/>
            <person name="Liotti R.G."/>
            <person name="Mendes T.A.O."/>
            <person name="Soares M.A."/>
        </authorList>
    </citation>
    <scope>NUCLEOTIDE SEQUENCE [LARGE SCALE GENOMIC DNA]</scope>
    <source>
        <strain evidence="2 3">193</strain>
    </source>
</reference>
<gene>
    <name evidence="2" type="ORF">CTZ28_01980</name>
</gene>